<reference evidence="5" key="1">
    <citation type="submission" date="2022-01" db="EMBL/GenBank/DDBJ databases">
        <authorList>
            <person name="King R."/>
        </authorList>
    </citation>
    <scope>NUCLEOTIDE SEQUENCE</scope>
</reference>
<evidence type="ECO:0000256" key="1">
    <source>
        <dbReference type="ARBA" id="ARBA00022729"/>
    </source>
</evidence>
<dbReference type="InterPro" id="IPR010562">
    <property type="entry name" value="Haemolymph_juvenile_hormone-bd"/>
</dbReference>
<dbReference type="Pfam" id="PF06585">
    <property type="entry name" value="JHBP"/>
    <property type="match status" value="1"/>
</dbReference>
<evidence type="ECO:0000313" key="5">
    <source>
        <dbReference type="EMBL" id="CAH1098585.1"/>
    </source>
</evidence>
<evidence type="ECO:0000313" key="6">
    <source>
        <dbReference type="Proteomes" id="UP001153636"/>
    </source>
</evidence>
<dbReference type="GO" id="GO:0005615">
    <property type="term" value="C:extracellular space"/>
    <property type="evidence" value="ECO:0007669"/>
    <property type="project" value="TreeGrafter"/>
</dbReference>
<comment type="similarity">
    <text evidence="3">Belongs to the TO family.</text>
</comment>
<dbReference type="PANTHER" id="PTHR11008:SF41">
    <property type="entry name" value="RE70318P"/>
    <property type="match status" value="1"/>
</dbReference>
<feature type="chain" id="PRO_5040458943" evidence="4">
    <location>
        <begin position="18"/>
        <end position="243"/>
    </location>
</feature>
<keyword evidence="6" id="KW-1185">Reference proteome</keyword>
<keyword evidence="2" id="KW-0090">Biological rhythms</keyword>
<dbReference type="GO" id="GO:0007623">
    <property type="term" value="P:circadian rhythm"/>
    <property type="evidence" value="ECO:0007669"/>
    <property type="project" value="UniProtKB-ARBA"/>
</dbReference>
<gene>
    <name evidence="5" type="ORF">PSYICH_LOCUS127</name>
</gene>
<dbReference type="OrthoDB" id="7419171at2759"/>
<sequence length="243" mass="27823">MKFFITFMCCIVSVAVARKLPSFIEVCHPKRVDVGECVKKNLEILRPKFRQGIPELQIPAFNPLKLSSADIKLGENFKTNLKNIKLWFSNSFSIEEFKVDLDHFRLEFTIKFPEVKAQGDYSINGKLLILNLDGAGLGKIFLHNLTATVVASGKKEKKNGKEYIVPTNVDIKPEVQSMNIHLENLFPSNPELTEQANKLFNDNQKVLFEDFSPLIVNLVKKLISNYINNFFSRYSYDVLFPDD</sequence>
<dbReference type="Gene3D" id="3.15.10.30">
    <property type="entry name" value="Haemolymph juvenile hormone binding protein"/>
    <property type="match status" value="1"/>
</dbReference>
<dbReference type="Proteomes" id="UP001153636">
    <property type="component" value="Chromosome 1"/>
</dbReference>
<evidence type="ECO:0000256" key="2">
    <source>
        <dbReference type="ARBA" id="ARBA00023108"/>
    </source>
</evidence>
<dbReference type="EMBL" id="OV651813">
    <property type="protein sequence ID" value="CAH1098585.1"/>
    <property type="molecule type" value="Genomic_DNA"/>
</dbReference>
<dbReference type="AlphaFoldDB" id="A0A9P0G6F8"/>
<feature type="signal peptide" evidence="4">
    <location>
        <begin position="1"/>
        <end position="17"/>
    </location>
</feature>
<evidence type="ECO:0000256" key="3">
    <source>
        <dbReference type="ARBA" id="ARBA00060902"/>
    </source>
</evidence>
<dbReference type="SMART" id="SM00700">
    <property type="entry name" value="JHBP"/>
    <property type="match status" value="1"/>
</dbReference>
<protein>
    <submittedName>
        <fullName evidence="5">Uncharacterized protein</fullName>
    </submittedName>
</protein>
<dbReference type="PANTHER" id="PTHR11008">
    <property type="entry name" value="PROTEIN TAKEOUT-LIKE PROTEIN"/>
    <property type="match status" value="1"/>
</dbReference>
<name>A0A9P0G6F8_9CUCU</name>
<dbReference type="InterPro" id="IPR038606">
    <property type="entry name" value="To_sf"/>
</dbReference>
<accession>A0A9P0G6F8</accession>
<proteinExistence type="inferred from homology"/>
<evidence type="ECO:0000256" key="4">
    <source>
        <dbReference type="SAM" id="SignalP"/>
    </source>
</evidence>
<organism evidence="5 6">
    <name type="scientific">Psylliodes chrysocephalus</name>
    <dbReference type="NCBI Taxonomy" id="3402493"/>
    <lineage>
        <taxon>Eukaryota</taxon>
        <taxon>Metazoa</taxon>
        <taxon>Ecdysozoa</taxon>
        <taxon>Arthropoda</taxon>
        <taxon>Hexapoda</taxon>
        <taxon>Insecta</taxon>
        <taxon>Pterygota</taxon>
        <taxon>Neoptera</taxon>
        <taxon>Endopterygota</taxon>
        <taxon>Coleoptera</taxon>
        <taxon>Polyphaga</taxon>
        <taxon>Cucujiformia</taxon>
        <taxon>Chrysomeloidea</taxon>
        <taxon>Chrysomelidae</taxon>
        <taxon>Galerucinae</taxon>
        <taxon>Alticini</taxon>
        <taxon>Psylliodes</taxon>
    </lineage>
</organism>
<dbReference type="FunFam" id="3.15.10.30:FF:000001">
    <property type="entry name" value="Takeout-like protein 1"/>
    <property type="match status" value="1"/>
</dbReference>
<keyword evidence="1 4" id="KW-0732">Signal</keyword>